<keyword evidence="3" id="KW-1185">Reference proteome</keyword>
<evidence type="ECO:0000313" key="3">
    <source>
        <dbReference type="Proteomes" id="UP000245489"/>
    </source>
</evidence>
<gene>
    <name evidence="2" type="ORF">LV89_01029</name>
</gene>
<keyword evidence="1" id="KW-1133">Transmembrane helix</keyword>
<proteinExistence type="predicted"/>
<name>A0A316EEW2_9BACT</name>
<dbReference type="AlphaFoldDB" id="A0A316EEW2"/>
<accession>A0A316EEW2</accession>
<protein>
    <submittedName>
        <fullName evidence="2">Uncharacterized protein</fullName>
    </submittedName>
</protein>
<reference evidence="2 3" key="1">
    <citation type="submission" date="2018-05" db="EMBL/GenBank/DDBJ databases">
        <title>Genomic Encyclopedia of Archaeal and Bacterial Type Strains, Phase II (KMG-II): from individual species to whole genera.</title>
        <authorList>
            <person name="Goeker M."/>
        </authorList>
    </citation>
    <scope>NUCLEOTIDE SEQUENCE [LARGE SCALE GENOMIC DNA]</scope>
    <source>
        <strain evidence="2 3">DSM 22214</strain>
    </source>
</reference>
<feature type="transmembrane region" description="Helical" evidence="1">
    <location>
        <begin position="36"/>
        <end position="56"/>
    </location>
</feature>
<organism evidence="2 3">
    <name type="scientific">Arcicella aurantiaca</name>
    <dbReference type="NCBI Taxonomy" id="591202"/>
    <lineage>
        <taxon>Bacteria</taxon>
        <taxon>Pseudomonadati</taxon>
        <taxon>Bacteroidota</taxon>
        <taxon>Cytophagia</taxon>
        <taxon>Cytophagales</taxon>
        <taxon>Flectobacillaceae</taxon>
        <taxon>Arcicella</taxon>
    </lineage>
</organism>
<keyword evidence="1" id="KW-0472">Membrane</keyword>
<comment type="caution">
    <text evidence="2">The sequence shown here is derived from an EMBL/GenBank/DDBJ whole genome shotgun (WGS) entry which is preliminary data.</text>
</comment>
<evidence type="ECO:0000313" key="2">
    <source>
        <dbReference type="EMBL" id="PWK28248.1"/>
    </source>
</evidence>
<evidence type="ECO:0000256" key="1">
    <source>
        <dbReference type="SAM" id="Phobius"/>
    </source>
</evidence>
<keyword evidence="1" id="KW-0812">Transmembrane</keyword>
<dbReference type="EMBL" id="QGGO01000004">
    <property type="protein sequence ID" value="PWK28248.1"/>
    <property type="molecule type" value="Genomic_DNA"/>
</dbReference>
<sequence length="83" mass="9572">MFYVVSNPFVEMAQGAVSNGLGYIAKQSEKSENFAWLWWIAGVLLTCVAFLFFINYQEKKDEKKKTSLEQQNKLAEKQKEITS</sequence>
<dbReference type="Proteomes" id="UP000245489">
    <property type="component" value="Unassembled WGS sequence"/>
</dbReference>